<accession>A0A4R0RD84</accession>
<dbReference type="InterPro" id="IPR029066">
    <property type="entry name" value="PLP-binding_barrel"/>
</dbReference>
<evidence type="ECO:0000256" key="1">
    <source>
        <dbReference type="ARBA" id="ARBA00022898"/>
    </source>
</evidence>
<protein>
    <recommendedName>
        <fullName evidence="4">Alanine racemase N-terminal domain-containing protein</fullName>
    </recommendedName>
</protein>
<sequence>SLQTPPSLQQKSHDDRRVPFPTPERTAELHEALRDIRAQVHTATPPGATHTPTLPLSDILACYEAGQRDFGENYVQELHDKAQKVAELAESQGSQQDPIRWHFIGALQSNKAGILAKIPNLHCVQTVSSTKIATYLNKNLPPERTTPLNMLLQVNTSGEDNKAGIFWSSTSELTALALHVIQECPNLHLQGLMTIGSLSESLSDGDENKDFKTLIGVRDTLEAALKEAAGAGAGGWGEDGRLLLSMGMSSDFKAALAAGSDVVRVGTGIFGARPKKEAVASAPAS</sequence>
<feature type="non-terminal residue" evidence="5">
    <location>
        <position position="1"/>
    </location>
</feature>
<dbReference type="PROSITE" id="PS01211">
    <property type="entry name" value="UPF0001"/>
    <property type="match status" value="1"/>
</dbReference>
<dbReference type="NCBIfam" id="TIGR00044">
    <property type="entry name" value="YggS family pyridoxal phosphate-dependent enzyme"/>
    <property type="match status" value="1"/>
</dbReference>
<dbReference type="SUPFAM" id="SSF51419">
    <property type="entry name" value="PLP-binding barrel"/>
    <property type="match status" value="1"/>
</dbReference>
<name>A0A4R0RD84_9APHY</name>
<organism evidence="5 6">
    <name type="scientific">Steccherinum ochraceum</name>
    <dbReference type="NCBI Taxonomy" id="92696"/>
    <lineage>
        <taxon>Eukaryota</taxon>
        <taxon>Fungi</taxon>
        <taxon>Dikarya</taxon>
        <taxon>Basidiomycota</taxon>
        <taxon>Agaricomycotina</taxon>
        <taxon>Agaricomycetes</taxon>
        <taxon>Polyporales</taxon>
        <taxon>Steccherinaceae</taxon>
        <taxon>Steccherinum</taxon>
    </lineage>
</organism>
<comment type="caution">
    <text evidence="5">The sequence shown here is derived from an EMBL/GenBank/DDBJ whole genome shotgun (WGS) entry which is preliminary data.</text>
</comment>
<dbReference type="OrthoDB" id="10264196at2759"/>
<evidence type="ECO:0000259" key="4">
    <source>
        <dbReference type="Pfam" id="PF01168"/>
    </source>
</evidence>
<dbReference type="EMBL" id="RWJN01000375">
    <property type="protein sequence ID" value="TCD62399.1"/>
    <property type="molecule type" value="Genomic_DNA"/>
</dbReference>
<dbReference type="PANTHER" id="PTHR10146:SF14">
    <property type="entry name" value="PYRIDOXAL PHOSPHATE HOMEOSTASIS PROTEIN"/>
    <property type="match status" value="1"/>
</dbReference>
<dbReference type="GO" id="GO:0030170">
    <property type="term" value="F:pyridoxal phosphate binding"/>
    <property type="evidence" value="ECO:0007669"/>
    <property type="project" value="InterPro"/>
</dbReference>
<dbReference type="InterPro" id="IPR011078">
    <property type="entry name" value="PyrdxlP_homeostasis"/>
</dbReference>
<dbReference type="Proteomes" id="UP000292702">
    <property type="component" value="Unassembled WGS sequence"/>
</dbReference>
<dbReference type="HAMAP" id="MF_02087">
    <property type="entry name" value="PLP_homeostasis"/>
    <property type="match status" value="1"/>
</dbReference>
<keyword evidence="1" id="KW-0663">Pyridoxal phosphate</keyword>
<feature type="region of interest" description="Disordered" evidence="3">
    <location>
        <begin position="1"/>
        <end position="24"/>
    </location>
</feature>
<comment type="similarity">
    <text evidence="2">Belongs to the pyridoxal phosphate-binding protein YggS/PROSC family.</text>
</comment>
<dbReference type="Pfam" id="PF01168">
    <property type="entry name" value="Ala_racemase_N"/>
    <property type="match status" value="1"/>
</dbReference>
<dbReference type="Gene3D" id="3.20.20.10">
    <property type="entry name" value="Alanine racemase"/>
    <property type="match status" value="1"/>
</dbReference>
<feature type="domain" description="Alanine racemase N-terminal" evidence="4">
    <location>
        <begin position="62"/>
        <end position="274"/>
    </location>
</feature>
<dbReference type="InterPro" id="IPR001608">
    <property type="entry name" value="Ala_racemase_N"/>
</dbReference>
<evidence type="ECO:0000256" key="2">
    <source>
        <dbReference type="RuleBase" id="RU004514"/>
    </source>
</evidence>
<dbReference type="PANTHER" id="PTHR10146">
    <property type="entry name" value="PROLINE SYNTHETASE CO-TRANSCRIBED BACTERIAL HOMOLOG PROTEIN"/>
    <property type="match status" value="1"/>
</dbReference>
<keyword evidence="6" id="KW-1185">Reference proteome</keyword>
<evidence type="ECO:0000313" key="6">
    <source>
        <dbReference type="Proteomes" id="UP000292702"/>
    </source>
</evidence>
<feature type="compositionally biased region" description="Polar residues" evidence="3">
    <location>
        <begin position="1"/>
        <end position="10"/>
    </location>
</feature>
<reference evidence="5 6" key="1">
    <citation type="submission" date="2018-11" db="EMBL/GenBank/DDBJ databases">
        <title>Genome assembly of Steccherinum ochraceum LE-BIN_3174, the white-rot fungus of the Steccherinaceae family (The Residual Polyporoid clade, Polyporales, Basidiomycota).</title>
        <authorList>
            <person name="Fedorova T.V."/>
            <person name="Glazunova O.A."/>
            <person name="Landesman E.O."/>
            <person name="Moiseenko K.V."/>
            <person name="Psurtseva N.V."/>
            <person name="Savinova O.S."/>
            <person name="Shakhova N.V."/>
            <person name="Tyazhelova T.V."/>
            <person name="Vasina D.V."/>
        </authorList>
    </citation>
    <scope>NUCLEOTIDE SEQUENCE [LARGE SCALE GENOMIC DNA]</scope>
    <source>
        <strain evidence="5 6">LE-BIN_3174</strain>
    </source>
</reference>
<dbReference type="STRING" id="92696.A0A4R0RD84"/>
<dbReference type="AlphaFoldDB" id="A0A4R0RD84"/>
<gene>
    <name evidence="5" type="ORF">EIP91_006927</name>
</gene>
<proteinExistence type="inferred from homology"/>
<evidence type="ECO:0000313" key="5">
    <source>
        <dbReference type="EMBL" id="TCD62399.1"/>
    </source>
</evidence>
<evidence type="ECO:0000256" key="3">
    <source>
        <dbReference type="SAM" id="MobiDB-lite"/>
    </source>
</evidence>